<evidence type="ECO:0000313" key="6">
    <source>
        <dbReference type="Proteomes" id="UP000267251"/>
    </source>
</evidence>
<keyword evidence="6" id="KW-1185">Reference proteome</keyword>
<evidence type="ECO:0000256" key="3">
    <source>
        <dbReference type="ARBA" id="ARBA00023242"/>
    </source>
</evidence>
<dbReference type="FunFam" id="1.10.287.660:FF:000001">
    <property type="entry name" value="pre-mRNA-splicing factor ISY1 homolog"/>
    <property type="match status" value="1"/>
</dbReference>
<dbReference type="GO" id="GO:0000350">
    <property type="term" value="P:generation of catalytic spliceosome for second transesterification step"/>
    <property type="evidence" value="ECO:0007669"/>
    <property type="project" value="InterPro"/>
</dbReference>
<evidence type="ECO:0000256" key="2">
    <source>
        <dbReference type="ARBA" id="ARBA00007002"/>
    </source>
</evidence>
<gene>
    <name evidence="5" type="ORF">BJ684DRAFT_10495</name>
</gene>
<feature type="coiled-coil region" evidence="4">
    <location>
        <begin position="59"/>
        <end position="86"/>
    </location>
</feature>
<evidence type="ECO:0008006" key="7">
    <source>
        <dbReference type="Google" id="ProtNLM"/>
    </source>
</evidence>
<proteinExistence type="inferred from homology"/>
<dbReference type="InterPro" id="IPR009360">
    <property type="entry name" value="Isy1"/>
</dbReference>
<keyword evidence="3" id="KW-0539">Nucleus</keyword>
<protein>
    <recommendedName>
        <fullName evidence="7">Isy1-like splicing factor</fullName>
    </recommendedName>
</protein>
<dbReference type="InterPro" id="IPR037200">
    <property type="entry name" value="Isy1_sf"/>
</dbReference>
<organism evidence="5 6">
    <name type="scientific">Piptocephalis cylindrospora</name>
    <dbReference type="NCBI Taxonomy" id="1907219"/>
    <lineage>
        <taxon>Eukaryota</taxon>
        <taxon>Fungi</taxon>
        <taxon>Fungi incertae sedis</taxon>
        <taxon>Zoopagomycota</taxon>
        <taxon>Zoopagomycotina</taxon>
        <taxon>Zoopagomycetes</taxon>
        <taxon>Zoopagales</taxon>
        <taxon>Piptocephalidaceae</taxon>
        <taxon>Piptocephalis</taxon>
    </lineage>
</organism>
<dbReference type="PANTHER" id="PTHR13021">
    <property type="entry name" value="PRE-MRNA-SPLICING FACTOR ISY1"/>
    <property type="match status" value="1"/>
</dbReference>
<dbReference type="OrthoDB" id="1739576at2759"/>
<dbReference type="Gene3D" id="1.10.287.660">
    <property type="entry name" value="Helix hairpin bin"/>
    <property type="match status" value="1"/>
</dbReference>
<comment type="similarity">
    <text evidence="2">Belongs to the ISY1 family.</text>
</comment>
<keyword evidence="4" id="KW-0175">Coiled coil</keyword>
<dbReference type="Pfam" id="PF06246">
    <property type="entry name" value="Isy1"/>
    <property type="match status" value="1"/>
</dbReference>
<dbReference type="Proteomes" id="UP000267251">
    <property type="component" value="Unassembled WGS sequence"/>
</dbReference>
<dbReference type="EMBL" id="KZ988100">
    <property type="protein sequence ID" value="RKP13131.1"/>
    <property type="molecule type" value="Genomic_DNA"/>
</dbReference>
<comment type="subcellular location">
    <subcellularLocation>
        <location evidence="1">Nucleus</location>
    </subcellularLocation>
</comment>
<name>A0A4P9Y4P5_9FUNG</name>
<reference evidence="6" key="1">
    <citation type="journal article" date="2018" name="Nat. Microbiol.">
        <title>Leveraging single-cell genomics to expand the fungal tree of life.</title>
        <authorList>
            <person name="Ahrendt S.R."/>
            <person name="Quandt C.A."/>
            <person name="Ciobanu D."/>
            <person name="Clum A."/>
            <person name="Salamov A."/>
            <person name="Andreopoulos B."/>
            <person name="Cheng J.F."/>
            <person name="Woyke T."/>
            <person name="Pelin A."/>
            <person name="Henrissat B."/>
            <person name="Reynolds N.K."/>
            <person name="Benny G.L."/>
            <person name="Smith M.E."/>
            <person name="James T.Y."/>
            <person name="Grigoriev I.V."/>
        </authorList>
    </citation>
    <scope>NUCLEOTIDE SEQUENCE [LARGE SCALE GENOMIC DNA]</scope>
</reference>
<dbReference type="GO" id="GO:0005634">
    <property type="term" value="C:nucleus"/>
    <property type="evidence" value="ECO:0007669"/>
    <property type="project" value="UniProtKB-SubCell"/>
</dbReference>
<evidence type="ECO:0000313" key="5">
    <source>
        <dbReference type="EMBL" id="RKP13131.1"/>
    </source>
</evidence>
<evidence type="ECO:0000256" key="4">
    <source>
        <dbReference type="SAM" id="Coils"/>
    </source>
</evidence>
<dbReference type="InterPro" id="IPR029012">
    <property type="entry name" value="Helix_hairpin_bin_sf"/>
</dbReference>
<dbReference type="SUPFAM" id="SSF140102">
    <property type="entry name" value="ISY1 domain-like"/>
    <property type="match status" value="1"/>
</dbReference>
<sequence length="142" mass="16502">RSMLYRFREAQAAELGVGGFASQSRPRHASKCERLPDAERWRQQVIQEASRKISQIQNAGLSEHQIREMNDEINRLMREKRAWEYRIKELGGPDYTRIGSRIIDAEGKFLPGTRGYKYYGRAKDLPGVKEFFDSSRRSFCVG</sequence>
<accession>A0A4P9Y4P5</accession>
<dbReference type="AlphaFoldDB" id="A0A4P9Y4P5"/>
<evidence type="ECO:0000256" key="1">
    <source>
        <dbReference type="ARBA" id="ARBA00004123"/>
    </source>
</evidence>
<feature type="non-terminal residue" evidence="5">
    <location>
        <position position="1"/>
    </location>
</feature>